<evidence type="ECO:0000256" key="5">
    <source>
        <dbReference type="ARBA" id="ARBA00007434"/>
    </source>
</evidence>
<name>A0A2A2L0A0_9BILA</name>
<reference evidence="12 13" key="1">
    <citation type="journal article" date="2017" name="Curr. Biol.">
        <title>Genome architecture and evolution of a unichromosomal asexual nematode.</title>
        <authorList>
            <person name="Fradin H."/>
            <person name="Zegar C."/>
            <person name="Gutwein M."/>
            <person name="Lucas J."/>
            <person name="Kovtun M."/>
            <person name="Corcoran D."/>
            <person name="Baugh L.R."/>
            <person name="Kiontke K."/>
            <person name="Gunsalus K."/>
            <person name="Fitch D.H."/>
            <person name="Piano F."/>
        </authorList>
    </citation>
    <scope>NUCLEOTIDE SEQUENCE [LARGE SCALE GENOMIC DNA]</scope>
    <source>
        <strain evidence="12">PF1309</strain>
    </source>
</reference>
<dbReference type="InterPro" id="IPR003613">
    <property type="entry name" value="Ubox_domain"/>
</dbReference>
<dbReference type="GO" id="GO:0005634">
    <property type="term" value="C:nucleus"/>
    <property type="evidence" value="ECO:0007669"/>
    <property type="project" value="UniProtKB-SubCell"/>
</dbReference>
<evidence type="ECO:0000256" key="2">
    <source>
        <dbReference type="ARBA" id="ARBA00004123"/>
    </source>
</evidence>
<dbReference type="InterPro" id="IPR045132">
    <property type="entry name" value="UBE4"/>
</dbReference>
<accession>A0A2A2L0A0</accession>
<comment type="caution">
    <text evidence="12">The sequence shown here is derived from an EMBL/GenBank/DDBJ whole genome shotgun (WGS) entry which is preliminary data.</text>
</comment>
<dbReference type="AlphaFoldDB" id="A0A2A2L0A0"/>
<comment type="pathway">
    <text evidence="4">Protein modification; protein ubiquitination.</text>
</comment>
<dbReference type="Proteomes" id="UP000218231">
    <property type="component" value="Unassembled WGS sequence"/>
</dbReference>
<dbReference type="STRING" id="2018661.A0A2A2L0A0"/>
<dbReference type="EC" id="2.3.2.27" evidence="6"/>
<dbReference type="UniPathway" id="UPA00143"/>
<evidence type="ECO:0000256" key="8">
    <source>
        <dbReference type="ARBA" id="ARBA00022679"/>
    </source>
</evidence>
<keyword evidence="8" id="KW-0808">Transferase</keyword>
<evidence type="ECO:0000256" key="4">
    <source>
        <dbReference type="ARBA" id="ARBA00004906"/>
    </source>
</evidence>
<gene>
    <name evidence="12" type="ORF">WR25_00313</name>
</gene>
<dbReference type="Pfam" id="PF10408">
    <property type="entry name" value="Ufd2P_core"/>
    <property type="match status" value="1"/>
</dbReference>
<dbReference type="OrthoDB" id="20295at2759"/>
<dbReference type="PROSITE" id="PS51698">
    <property type="entry name" value="U_BOX"/>
    <property type="match status" value="1"/>
</dbReference>
<organism evidence="12 13">
    <name type="scientific">Diploscapter pachys</name>
    <dbReference type="NCBI Taxonomy" id="2018661"/>
    <lineage>
        <taxon>Eukaryota</taxon>
        <taxon>Metazoa</taxon>
        <taxon>Ecdysozoa</taxon>
        <taxon>Nematoda</taxon>
        <taxon>Chromadorea</taxon>
        <taxon>Rhabditida</taxon>
        <taxon>Rhabditina</taxon>
        <taxon>Rhabditomorpha</taxon>
        <taxon>Rhabditoidea</taxon>
        <taxon>Rhabditidae</taxon>
        <taxon>Diploscapter</taxon>
    </lineage>
</organism>
<evidence type="ECO:0000256" key="9">
    <source>
        <dbReference type="ARBA" id="ARBA00022786"/>
    </source>
</evidence>
<evidence type="ECO:0000256" key="7">
    <source>
        <dbReference type="ARBA" id="ARBA00022490"/>
    </source>
</evidence>
<dbReference type="GO" id="GO:0036503">
    <property type="term" value="P:ERAD pathway"/>
    <property type="evidence" value="ECO:0007669"/>
    <property type="project" value="InterPro"/>
</dbReference>
<evidence type="ECO:0000259" key="11">
    <source>
        <dbReference type="PROSITE" id="PS51698"/>
    </source>
</evidence>
<proteinExistence type="inferred from homology"/>
<comment type="catalytic activity">
    <reaction evidence="1">
        <text>S-ubiquitinyl-[E2 ubiquitin-conjugating enzyme]-L-cysteine + [acceptor protein]-L-lysine = [E2 ubiquitin-conjugating enzyme]-L-cysteine + N(6)-ubiquitinyl-[acceptor protein]-L-lysine.</text>
        <dbReference type="EC" id="2.3.2.27"/>
    </reaction>
</comment>
<evidence type="ECO:0000256" key="6">
    <source>
        <dbReference type="ARBA" id="ARBA00012483"/>
    </source>
</evidence>
<keyword evidence="13" id="KW-1185">Reference proteome</keyword>
<dbReference type="PANTHER" id="PTHR13931:SF2">
    <property type="entry name" value="UBIQUITIN CONJUGATION FACTOR E4 B"/>
    <property type="match status" value="1"/>
</dbReference>
<dbReference type="InterPro" id="IPR019474">
    <property type="entry name" value="Ub_conjug_fac_E4_core"/>
</dbReference>
<keyword evidence="7" id="KW-0963">Cytoplasm</keyword>
<comment type="similarity">
    <text evidence="5">Belongs to the ubiquitin conjugation factor E4 family.</text>
</comment>
<keyword evidence="10" id="KW-0539">Nucleus</keyword>
<evidence type="ECO:0000256" key="10">
    <source>
        <dbReference type="ARBA" id="ARBA00023242"/>
    </source>
</evidence>
<dbReference type="GO" id="GO:0034450">
    <property type="term" value="F:ubiquitin-ubiquitin ligase activity"/>
    <property type="evidence" value="ECO:0007669"/>
    <property type="project" value="InterPro"/>
</dbReference>
<dbReference type="PANTHER" id="PTHR13931">
    <property type="entry name" value="UBIQUITINATION FACTOR E4"/>
    <property type="match status" value="1"/>
</dbReference>
<dbReference type="Pfam" id="PF04564">
    <property type="entry name" value="U-box"/>
    <property type="match status" value="1"/>
</dbReference>
<evidence type="ECO:0000313" key="13">
    <source>
        <dbReference type="Proteomes" id="UP000218231"/>
    </source>
</evidence>
<comment type="subcellular location">
    <subcellularLocation>
        <location evidence="3">Cytoplasm</location>
    </subcellularLocation>
    <subcellularLocation>
        <location evidence="2">Nucleus</location>
    </subcellularLocation>
</comment>
<dbReference type="InterPro" id="IPR013083">
    <property type="entry name" value="Znf_RING/FYVE/PHD"/>
</dbReference>
<dbReference type="GO" id="GO:0006511">
    <property type="term" value="P:ubiquitin-dependent protein catabolic process"/>
    <property type="evidence" value="ECO:0007669"/>
    <property type="project" value="InterPro"/>
</dbReference>
<dbReference type="SMART" id="SM00504">
    <property type="entry name" value="Ubox"/>
    <property type="match status" value="1"/>
</dbReference>
<evidence type="ECO:0000313" key="12">
    <source>
        <dbReference type="EMBL" id="PAV79598.1"/>
    </source>
</evidence>
<dbReference type="EMBL" id="LIAE01007395">
    <property type="protein sequence ID" value="PAV79598.1"/>
    <property type="molecule type" value="Genomic_DNA"/>
</dbReference>
<evidence type="ECO:0000256" key="3">
    <source>
        <dbReference type="ARBA" id="ARBA00004496"/>
    </source>
</evidence>
<protein>
    <recommendedName>
        <fullName evidence="6">RING-type E3 ubiquitin transferase</fullName>
        <ecNumber evidence="6">2.3.2.27</ecNumber>
    </recommendedName>
</protein>
<dbReference type="SUPFAM" id="SSF57850">
    <property type="entry name" value="RING/U-box"/>
    <property type="match status" value="1"/>
</dbReference>
<dbReference type="Gene3D" id="3.30.40.10">
    <property type="entry name" value="Zinc/RING finger domain, C3HC4 (zinc finger)"/>
    <property type="match status" value="1"/>
</dbReference>
<keyword evidence="9" id="KW-0833">Ubl conjugation pathway</keyword>
<feature type="domain" description="U-box" evidence="11">
    <location>
        <begin position="215"/>
        <end position="288"/>
    </location>
</feature>
<sequence>MREGECGQDFIRYSNMIINDATFLLDESLAGLKKIHDIEQLMDRRTEWETMNPEERQRKFEAMDEAKRNVRSWLFYANDTLELMLNLTQDAPAPFEKNVLGERLASMLNHNIKQLCGKNCIELKVKDAISRYHWNPKEFTRQVIDIYLNIATDKFAEFVAYDERTYTPQMMREVLDRIRNHQIVSGNNAERFSNFIQKVESLYNAKAQEDEEWDDAPEEFKDSIMCSIMEDPVQLPSGQICDRKVISRHLLTTPQNPFNRQPLSESELVDVPELKERIRKWKAEKRAARMDTN</sequence>
<dbReference type="GO" id="GO:0000151">
    <property type="term" value="C:ubiquitin ligase complex"/>
    <property type="evidence" value="ECO:0007669"/>
    <property type="project" value="InterPro"/>
</dbReference>
<dbReference type="GO" id="GO:0000209">
    <property type="term" value="P:protein polyubiquitination"/>
    <property type="evidence" value="ECO:0007669"/>
    <property type="project" value="TreeGrafter"/>
</dbReference>
<dbReference type="FunFam" id="3.30.40.10:FF:000055">
    <property type="entry name" value="Ubiquitin conjugation factor e4 a"/>
    <property type="match status" value="1"/>
</dbReference>
<evidence type="ECO:0000256" key="1">
    <source>
        <dbReference type="ARBA" id="ARBA00000900"/>
    </source>
</evidence>
<dbReference type="GO" id="GO:0005737">
    <property type="term" value="C:cytoplasm"/>
    <property type="evidence" value="ECO:0007669"/>
    <property type="project" value="UniProtKB-SubCell"/>
</dbReference>